<feature type="transmembrane region" description="Helical" evidence="1">
    <location>
        <begin position="77"/>
        <end position="97"/>
    </location>
</feature>
<feature type="transmembrane region" description="Helical" evidence="1">
    <location>
        <begin position="103"/>
        <end position="123"/>
    </location>
</feature>
<evidence type="ECO:0000313" key="2">
    <source>
        <dbReference type="EMBL" id="ODJ87620.1"/>
    </source>
</evidence>
<keyword evidence="1" id="KW-1133">Transmembrane helix</keyword>
<proteinExistence type="predicted"/>
<evidence type="ECO:0000313" key="3">
    <source>
        <dbReference type="Proteomes" id="UP000094769"/>
    </source>
</evidence>
<dbReference type="EMBL" id="MARB01000010">
    <property type="protein sequence ID" value="ODJ87620.1"/>
    <property type="molecule type" value="Genomic_DNA"/>
</dbReference>
<organism evidence="2 3">
    <name type="scientific">Candidatus Thiodiazotropha endolucinida</name>
    <dbReference type="NCBI Taxonomy" id="1655433"/>
    <lineage>
        <taxon>Bacteria</taxon>
        <taxon>Pseudomonadati</taxon>
        <taxon>Pseudomonadota</taxon>
        <taxon>Gammaproteobacteria</taxon>
        <taxon>Chromatiales</taxon>
        <taxon>Sedimenticolaceae</taxon>
        <taxon>Candidatus Thiodiazotropha</taxon>
    </lineage>
</organism>
<keyword evidence="3" id="KW-1185">Reference proteome</keyword>
<dbReference type="Pfam" id="PF04246">
    <property type="entry name" value="RseC_MucC"/>
    <property type="match status" value="1"/>
</dbReference>
<name>A0A7Z0VLM6_9GAMM</name>
<dbReference type="Proteomes" id="UP000094769">
    <property type="component" value="Unassembled WGS sequence"/>
</dbReference>
<dbReference type="PANTHER" id="PTHR35867">
    <property type="entry name" value="PROTEIN RSEC"/>
    <property type="match status" value="1"/>
</dbReference>
<dbReference type="AlphaFoldDB" id="A0A7Z0VLM6"/>
<evidence type="ECO:0000256" key="1">
    <source>
        <dbReference type="SAM" id="Phobius"/>
    </source>
</evidence>
<dbReference type="RefSeq" id="WP_069124642.1">
    <property type="nucleotide sequence ID" value="NZ_MARB01000010.1"/>
</dbReference>
<dbReference type="PIRSF" id="PIRSF004923">
    <property type="entry name" value="RseC"/>
    <property type="match status" value="1"/>
</dbReference>
<reference evidence="2 3" key="1">
    <citation type="submission" date="2016-06" db="EMBL/GenBank/DDBJ databases">
        <title>Genome sequence of endosymbiont of Candidatus Endolucinida thiodiazotropha.</title>
        <authorList>
            <person name="Poehlein A."/>
            <person name="Koenig S."/>
            <person name="Heiden S.E."/>
            <person name="Thuermer A."/>
            <person name="Voget S."/>
            <person name="Daniel R."/>
            <person name="Markert S."/>
            <person name="Gros O."/>
            <person name="Schweder T."/>
        </authorList>
    </citation>
    <scope>NUCLEOTIDE SEQUENCE [LARGE SCALE GENOMIC DNA]</scope>
    <source>
        <strain evidence="2 3">COS</strain>
    </source>
</reference>
<accession>A0A7Z0VLM6</accession>
<keyword evidence="1" id="KW-0812">Transmembrane</keyword>
<gene>
    <name evidence="2" type="ORF">CODIS_20350</name>
</gene>
<dbReference type="InterPro" id="IPR026268">
    <property type="entry name" value="RseC"/>
</dbReference>
<dbReference type="OrthoDB" id="9795854at2"/>
<comment type="caution">
    <text evidence="2">The sequence shown here is derived from an EMBL/GenBank/DDBJ whole genome shotgun (WGS) entry which is preliminary data.</text>
</comment>
<sequence length="155" mass="16955">MLEESAMVVEANTDYLWVETRSRTGCSQCGSSCTTSVVSKLFGMKRNRLKLENTLCAEVGDRVVVDIPDELLVRASVWAYLFPLLAMFAVSATGNVMGVDEGAQALLAIVGLAAGFVLVRWHTSRQGTRRRFRPSLLRIVSSDVAFSPVQQITAL</sequence>
<protein>
    <submittedName>
        <fullName evidence="2">Positive regulator of sigma(E) RseC/MucC</fullName>
    </submittedName>
</protein>
<dbReference type="PANTHER" id="PTHR35867:SF1">
    <property type="entry name" value="PROTEIN RSEC"/>
    <property type="match status" value="1"/>
</dbReference>
<dbReference type="InterPro" id="IPR007359">
    <property type="entry name" value="SigmaE_reg_RseC_MucC"/>
</dbReference>
<keyword evidence="1" id="KW-0472">Membrane</keyword>